<keyword evidence="1" id="KW-1133">Transmembrane helix</keyword>
<evidence type="ECO:0000313" key="2">
    <source>
        <dbReference type="EMBL" id="OHS98238.1"/>
    </source>
</evidence>
<reference evidence="2" key="1">
    <citation type="submission" date="2016-10" db="EMBL/GenBank/DDBJ databases">
        <authorList>
            <person name="Benchimol M."/>
            <person name="Almeida L.G."/>
            <person name="Vasconcelos A.T."/>
            <person name="Perreira-Neves A."/>
            <person name="Rosa I.A."/>
            <person name="Tasca T."/>
            <person name="Bogo M.R."/>
            <person name="de Souza W."/>
        </authorList>
    </citation>
    <scope>NUCLEOTIDE SEQUENCE [LARGE SCALE GENOMIC DNA]</scope>
    <source>
        <strain evidence="2">K</strain>
    </source>
</reference>
<organism evidence="2 3">
    <name type="scientific">Tritrichomonas foetus</name>
    <dbReference type="NCBI Taxonomy" id="1144522"/>
    <lineage>
        <taxon>Eukaryota</taxon>
        <taxon>Metamonada</taxon>
        <taxon>Parabasalia</taxon>
        <taxon>Tritrichomonadida</taxon>
        <taxon>Tritrichomonadidae</taxon>
        <taxon>Tritrichomonas</taxon>
    </lineage>
</organism>
<dbReference type="EMBL" id="MLAK01001068">
    <property type="protein sequence ID" value="OHS98238.1"/>
    <property type="molecule type" value="Genomic_DNA"/>
</dbReference>
<dbReference type="AlphaFoldDB" id="A0A1J4JGC3"/>
<dbReference type="GeneID" id="94844930"/>
<dbReference type="RefSeq" id="XP_068351375.1">
    <property type="nucleotide sequence ID" value="XM_068510226.1"/>
</dbReference>
<evidence type="ECO:0000256" key="1">
    <source>
        <dbReference type="SAM" id="Phobius"/>
    </source>
</evidence>
<feature type="transmembrane region" description="Helical" evidence="1">
    <location>
        <begin position="82"/>
        <end position="101"/>
    </location>
</feature>
<comment type="caution">
    <text evidence="2">The sequence shown here is derived from an EMBL/GenBank/DDBJ whole genome shotgun (WGS) entry which is preliminary data.</text>
</comment>
<accession>A0A1J4JGC3</accession>
<protein>
    <submittedName>
        <fullName evidence="2">Uncharacterized protein</fullName>
    </submittedName>
</protein>
<dbReference type="Proteomes" id="UP000179807">
    <property type="component" value="Unassembled WGS sequence"/>
</dbReference>
<keyword evidence="1" id="KW-0472">Membrane</keyword>
<evidence type="ECO:0000313" key="3">
    <source>
        <dbReference type="Proteomes" id="UP000179807"/>
    </source>
</evidence>
<feature type="transmembrane region" description="Helical" evidence="1">
    <location>
        <begin position="113"/>
        <end position="130"/>
    </location>
</feature>
<gene>
    <name evidence="2" type="ORF">TRFO_35394</name>
</gene>
<keyword evidence="1" id="KW-0812">Transmembrane</keyword>
<sequence>MLFEDDRTLDITVQDTDQRFKIDKAPIDLTVSALILRLKTLDFLKDLKGDFRVKSGGKILNSSQVIENDEVTLLIQPKKIHFIRAFFFLIYQIALASTLLYPKLFSFYGCSNFVTFIAGSALLGVLAMIFKPKRFKEEFAGLDIRSNTFLEVLVLFWKSLNPKFNLETVLLENS</sequence>
<name>A0A1J4JGC3_9EUKA</name>
<keyword evidence="3" id="KW-1185">Reference proteome</keyword>
<dbReference type="VEuPathDB" id="TrichDB:TRFO_35394"/>
<proteinExistence type="predicted"/>